<feature type="domain" description="Glycosyltransferase 2-like" evidence="12">
    <location>
        <begin position="78"/>
        <end position="198"/>
    </location>
</feature>
<dbReference type="Pfam" id="PF00535">
    <property type="entry name" value="Glycos_transf_2"/>
    <property type="match status" value="1"/>
</dbReference>
<dbReference type="GO" id="GO:0016757">
    <property type="term" value="F:glycosyltransferase activity"/>
    <property type="evidence" value="ECO:0007669"/>
    <property type="project" value="UniProtKB-KW"/>
</dbReference>
<dbReference type="STRING" id="1650663.GCA_001486665_01145"/>
<sequence length="233" mass="25960">MKKKFILSVGFGVLWLTLSIWLSIPWIQSAAEFLPPAYVWAVVTGVAFLPGYLMSAMFFSNLLHRRVREYPKTDEDTTVILCAHNEEESIAGTIQALLCQNYGGRICILAVDNVSTDGTKARIQAMARLAPQNRPVRYLYCGQPGKANALNLGLSRVRTRHFLTVDADTWLEKNAVQRIMNHITAARRGCVAGNLFVQKKAPCRQAEGFCGFEKNAYSAVYSRAMRAATRALL</sequence>
<dbReference type="InterPro" id="IPR001173">
    <property type="entry name" value="Glyco_trans_2-like"/>
</dbReference>
<keyword evidence="3" id="KW-0328">Glycosyltransferase</keyword>
<dbReference type="Gene3D" id="3.90.550.10">
    <property type="entry name" value="Spore Coat Polysaccharide Biosynthesis Protein SpsA, Chain A"/>
    <property type="match status" value="1"/>
</dbReference>
<keyword evidence="4 13" id="KW-0808">Transferase</keyword>
<evidence type="ECO:0000256" key="4">
    <source>
        <dbReference type="ARBA" id="ARBA00022679"/>
    </source>
</evidence>
<keyword evidence="6 11" id="KW-0472">Membrane</keyword>
<evidence type="ECO:0000256" key="9">
    <source>
        <dbReference type="ARBA" id="ARBA00038120"/>
    </source>
</evidence>
<evidence type="ECO:0000313" key="14">
    <source>
        <dbReference type="Proteomes" id="UP000295184"/>
    </source>
</evidence>
<dbReference type="CDD" id="cd06423">
    <property type="entry name" value="CESA_like"/>
    <property type="match status" value="1"/>
</dbReference>
<evidence type="ECO:0000256" key="8">
    <source>
        <dbReference type="ARBA" id="ARBA00037904"/>
    </source>
</evidence>
<dbReference type="Proteomes" id="UP000295184">
    <property type="component" value="Unassembled WGS sequence"/>
</dbReference>
<dbReference type="EMBL" id="SLUM01000009">
    <property type="protein sequence ID" value="TCL57800.1"/>
    <property type="molecule type" value="Genomic_DNA"/>
</dbReference>
<keyword evidence="11" id="KW-1133">Transmembrane helix</keyword>
<comment type="function">
    <text evidence="7">Catalyzes the glycosylation of 4,4'-diaponeurosporenoate, i.e. the esterification of glucose at the C1'' position with the carboxyl group of 4,4'-diaponeurosporenic acid, to form glycosyl-4,4'-diaponeurosporenoate. This is a step in the biosynthesis of staphyloxanthin, an orange pigment present in most staphylococci strains.</text>
</comment>
<dbReference type="OrthoDB" id="154460at2"/>
<dbReference type="GO" id="GO:0016117">
    <property type="term" value="P:carotenoid biosynthetic process"/>
    <property type="evidence" value="ECO:0007669"/>
    <property type="project" value="UniProtKB-KW"/>
</dbReference>
<evidence type="ECO:0000256" key="1">
    <source>
        <dbReference type="ARBA" id="ARBA00004236"/>
    </source>
</evidence>
<name>A0A4R1QYJ4_9FIRM</name>
<dbReference type="GO" id="GO:0005886">
    <property type="term" value="C:plasma membrane"/>
    <property type="evidence" value="ECO:0007669"/>
    <property type="project" value="UniProtKB-SubCell"/>
</dbReference>
<evidence type="ECO:0000256" key="6">
    <source>
        <dbReference type="ARBA" id="ARBA00023136"/>
    </source>
</evidence>
<dbReference type="InterPro" id="IPR029044">
    <property type="entry name" value="Nucleotide-diphossugar_trans"/>
</dbReference>
<evidence type="ECO:0000256" key="3">
    <source>
        <dbReference type="ARBA" id="ARBA00022676"/>
    </source>
</evidence>
<proteinExistence type="inferred from homology"/>
<feature type="transmembrane region" description="Helical" evidence="11">
    <location>
        <begin position="5"/>
        <end position="27"/>
    </location>
</feature>
<evidence type="ECO:0000256" key="7">
    <source>
        <dbReference type="ARBA" id="ARBA00037281"/>
    </source>
</evidence>
<comment type="pathway">
    <text evidence="8">Carotenoid biosynthesis; staphyloxanthin biosynthesis; staphyloxanthin from farnesyl diphosphate: step 4/5.</text>
</comment>
<keyword evidence="11" id="KW-0812">Transmembrane</keyword>
<dbReference type="PANTHER" id="PTHR43646">
    <property type="entry name" value="GLYCOSYLTRANSFERASE"/>
    <property type="match status" value="1"/>
</dbReference>
<reference evidence="13 14" key="1">
    <citation type="submission" date="2019-03" db="EMBL/GenBank/DDBJ databases">
        <title>Genomic Encyclopedia of Type Strains, Phase IV (KMG-IV): sequencing the most valuable type-strain genomes for metagenomic binning, comparative biology and taxonomic classification.</title>
        <authorList>
            <person name="Goeker M."/>
        </authorList>
    </citation>
    <scope>NUCLEOTIDE SEQUENCE [LARGE SCALE GENOMIC DNA]</scope>
    <source>
        <strain evidence="13 14">DSM 100451</strain>
    </source>
</reference>
<dbReference type="RefSeq" id="WP_058963623.1">
    <property type="nucleotide sequence ID" value="NZ_CABKVM010000015.1"/>
</dbReference>
<gene>
    <name evidence="13" type="ORF">EDD77_10974</name>
</gene>
<dbReference type="PANTHER" id="PTHR43646:SF2">
    <property type="entry name" value="GLYCOSYLTRANSFERASE 2-LIKE DOMAIN-CONTAINING PROTEIN"/>
    <property type="match status" value="1"/>
</dbReference>
<evidence type="ECO:0000256" key="11">
    <source>
        <dbReference type="SAM" id="Phobius"/>
    </source>
</evidence>
<evidence type="ECO:0000259" key="12">
    <source>
        <dbReference type="Pfam" id="PF00535"/>
    </source>
</evidence>
<evidence type="ECO:0000256" key="2">
    <source>
        <dbReference type="ARBA" id="ARBA00022475"/>
    </source>
</evidence>
<organism evidence="13 14">
    <name type="scientific">Allofournierella massiliensis</name>
    <dbReference type="NCBI Taxonomy" id="1650663"/>
    <lineage>
        <taxon>Bacteria</taxon>
        <taxon>Bacillati</taxon>
        <taxon>Bacillota</taxon>
        <taxon>Clostridia</taxon>
        <taxon>Eubacteriales</taxon>
        <taxon>Oscillospiraceae</taxon>
        <taxon>Allofournierella</taxon>
    </lineage>
</organism>
<feature type="transmembrane region" description="Helical" evidence="11">
    <location>
        <begin position="39"/>
        <end position="63"/>
    </location>
</feature>
<dbReference type="SUPFAM" id="SSF53448">
    <property type="entry name" value="Nucleotide-diphospho-sugar transferases"/>
    <property type="match status" value="1"/>
</dbReference>
<keyword evidence="5" id="KW-0125">Carotenoid biosynthesis</keyword>
<evidence type="ECO:0000313" key="13">
    <source>
        <dbReference type="EMBL" id="TCL57800.1"/>
    </source>
</evidence>
<comment type="subcellular location">
    <subcellularLocation>
        <location evidence="1">Cell membrane</location>
    </subcellularLocation>
</comment>
<dbReference type="AlphaFoldDB" id="A0A4R1QYJ4"/>
<comment type="similarity">
    <text evidence="9">Belongs to the glycosyltransferase 2 family. CrtQ subfamily.</text>
</comment>
<comment type="caution">
    <text evidence="13">The sequence shown here is derived from an EMBL/GenBank/DDBJ whole genome shotgun (WGS) entry which is preliminary data.</text>
</comment>
<evidence type="ECO:0000256" key="10">
    <source>
        <dbReference type="ARBA" id="ARBA00040345"/>
    </source>
</evidence>
<evidence type="ECO:0000256" key="5">
    <source>
        <dbReference type="ARBA" id="ARBA00022746"/>
    </source>
</evidence>
<keyword evidence="2" id="KW-1003">Cell membrane</keyword>
<protein>
    <recommendedName>
        <fullName evidence="10">4,4'-diaponeurosporenoate glycosyltransferase</fullName>
    </recommendedName>
</protein>
<accession>A0A4R1QYJ4</accession>